<reference evidence="1" key="1">
    <citation type="submission" date="2019-08" db="EMBL/GenBank/DDBJ databases">
        <title>Genome sequence of Clostridiales bacterium MT110.</title>
        <authorList>
            <person name="Cao J."/>
        </authorList>
    </citation>
    <scope>NUCLEOTIDE SEQUENCE</scope>
    <source>
        <strain evidence="1">MT110</strain>
    </source>
</reference>
<evidence type="ECO:0000313" key="2">
    <source>
        <dbReference type="Proteomes" id="UP000594014"/>
    </source>
</evidence>
<evidence type="ECO:0000313" key="1">
    <source>
        <dbReference type="EMBL" id="QOX61909.1"/>
    </source>
</evidence>
<dbReference type="Proteomes" id="UP000594014">
    <property type="component" value="Chromosome"/>
</dbReference>
<sequence>MDEKRIYGITDGKTKKSMRTQARIISSYLDLMQEKHFEKITVKELVLRINITRGTFYLYFNDIYELQQHIETDLLESFQQFCLSDKELFDNPKGVYSDWGFSLNAPPALSRWFEYCDLNKKTLQVLLGPNGDPYFVIKLRKLLWNYVNRLMDSDHMPHDQQREYFLMTFVELNLLLARQWLNEKSESSLTMENLTVILNTMRVGANCLSHYNVQWVIEKM</sequence>
<protein>
    <submittedName>
        <fullName evidence="1">TetR/AcrR family transcriptional regulator</fullName>
    </submittedName>
</protein>
<organism evidence="1 2">
    <name type="scientific">Anoxybacterium hadale</name>
    <dbReference type="NCBI Taxonomy" id="3408580"/>
    <lineage>
        <taxon>Bacteria</taxon>
        <taxon>Bacillati</taxon>
        <taxon>Bacillota</taxon>
        <taxon>Clostridia</taxon>
        <taxon>Peptostreptococcales</taxon>
        <taxon>Anaerovoracaceae</taxon>
        <taxon>Anoxybacterium</taxon>
    </lineage>
</organism>
<keyword evidence="2" id="KW-1185">Reference proteome</keyword>
<dbReference type="EMBL" id="CP042469">
    <property type="protein sequence ID" value="QOX61909.1"/>
    <property type="molecule type" value="Genomic_DNA"/>
</dbReference>
<gene>
    <name evidence="1" type="ORF">FRZ06_00330</name>
</gene>
<proteinExistence type="predicted"/>
<accession>A0ACD1A681</accession>
<name>A0ACD1A681_9FIRM</name>